<feature type="compositionally biased region" description="Basic and acidic residues" evidence="1">
    <location>
        <begin position="29"/>
        <end position="38"/>
    </location>
</feature>
<keyword evidence="3" id="KW-1185">Reference proteome</keyword>
<evidence type="ECO:0000256" key="1">
    <source>
        <dbReference type="SAM" id="MobiDB-lite"/>
    </source>
</evidence>
<organism evidence="2 3">
    <name type="scientific">Spodoptera littoralis</name>
    <name type="common">Egyptian cotton leafworm</name>
    <dbReference type="NCBI Taxonomy" id="7109"/>
    <lineage>
        <taxon>Eukaryota</taxon>
        <taxon>Metazoa</taxon>
        <taxon>Ecdysozoa</taxon>
        <taxon>Arthropoda</taxon>
        <taxon>Hexapoda</taxon>
        <taxon>Insecta</taxon>
        <taxon>Pterygota</taxon>
        <taxon>Neoptera</taxon>
        <taxon>Endopterygota</taxon>
        <taxon>Lepidoptera</taxon>
        <taxon>Glossata</taxon>
        <taxon>Ditrysia</taxon>
        <taxon>Noctuoidea</taxon>
        <taxon>Noctuidae</taxon>
        <taxon>Amphipyrinae</taxon>
        <taxon>Spodoptera</taxon>
    </lineage>
</organism>
<dbReference type="EMBL" id="LR824541">
    <property type="protein sequence ID" value="CAH1635017.1"/>
    <property type="molecule type" value="Genomic_DNA"/>
</dbReference>
<evidence type="ECO:0000313" key="2">
    <source>
        <dbReference type="EMBL" id="CAH1635017.1"/>
    </source>
</evidence>
<feature type="compositionally biased region" description="Low complexity" evidence="1">
    <location>
        <begin position="47"/>
        <end position="58"/>
    </location>
</feature>
<accession>A0A9P0HV13</accession>
<proteinExistence type="predicted"/>
<reference evidence="2" key="1">
    <citation type="submission" date="2022-02" db="EMBL/GenBank/DDBJ databases">
        <authorList>
            <person name="King R."/>
        </authorList>
    </citation>
    <scope>NUCLEOTIDE SEQUENCE</scope>
</reference>
<dbReference type="PANTHER" id="PTHR31511">
    <property type="entry name" value="PROTEIN CBG23764"/>
    <property type="match status" value="1"/>
</dbReference>
<name>A0A9P0HV13_SPOLI</name>
<feature type="region of interest" description="Disordered" evidence="1">
    <location>
        <begin position="1"/>
        <end position="89"/>
    </location>
</feature>
<gene>
    <name evidence="2" type="ORF">SPLIT_LOCUS379</name>
</gene>
<dbReference type="PANTHER" id="PTHR31511:SF12">
    <property type="entry name" value="RHO TERMINATION FACTOR N-TERMINAL DOMAIN-CONTAINING PROTEIN"/>
    <property type="match status" value="1"/>
</dbReference>
<dbReference type="InterPro" id="IPR043502">
    <property type="entry name" value="DNA/RNA_pol_sf"/>
</dbReference>
<dbReference type="InterPro" id="IPR023211">
    <property type="entry name" value="DNA_pol_palm_dom_sf"/>
</dbReference>
<dbReference type="Gene3D" id="3.90.1600.10">
    <property type="entry name" value="Palm domain of DNA polymerase"/>
    <property type="match status" value="1"/>
</dbReference>
<evidence type="ECO:0008006" key="4">
    <source>
        <dbReference type="Google" id="ProtNLM"/>
    </source>
</evidence>
<dbReference type="InterPro" id="IPR044925">
    <property type="entry name" value="His-Me_finger_sf"/>
</dbReference>
<protein>
    <recommendedName>
        <fullName evidence="4">DNA-directed DNA polymerase</fullName>
    </recommendedName>
</protein>
<dbReference type="GO" id="GO:0071897">
    <property type="term" value="P:DNA biosynthetic process"/>
    <property type="evidence" value="ECO:0007669"/>
    <property type="project" value="UniProtKB-ARBA"/>
</dbReference>
<feature type="compositionally biased region" description="Polar residues" evidence="1">
    <location>
        <begin position="1"/>
        <end position="17"/>
    </location>
</feature>
<dbReference type="SUPFAM" id="SSF56672">
    <property type="entry name" value="DNA/RNA polymerases"/>
    <property type="match status" value="1"/>
</dbReference>
<dbReference type="SUPFAM" id="SSF54060">
    <property type="entry name" value="His-Me finger endonucleases"/>
    <property type="match status" value="1"/>
</dbReference>
<sequence length="1351" mass="157793">MLRIKLNNNNARSSQRGNAEALFPSDDEVQQRPDPEKMKQKKRKHTSSSSLISAPSTSRESPAPARVTSPPPVKVKKPAIKPIPPKKATVRDIFGTDSEDEDQDQPVTGKPIQLLQSYMTRRLANGHSRQTCDTKKGSHYIELKVYSCNEIEKVTPMNRWRHAIVCVKNKTDENTEAWQHLIPSSSVIRSNNNLLKCVHCQIEIPKNEYQYHIRTNLHKSNSILKSEFKNIDIIATAFKNRIITYRLNPSEMYLTPEVFLIDNQKDVMNLLNVCLKKHNCIKVNFELFAYFVLPSTGEHELKSFNSKYELVYHSTDINDLYLNLINTFNRKLSEFQHRESGWSCLLINHLEINVNKYNPLRGGSYIELPNVLKRSKSCINIQNNDNHCFLWSIVAALFPQKRNVCRTKSYPHYSTVLNVSDMMFPPSNPDIRHFEKINSDISVNIYGLDSKHIVTGPLYVTKSRKRNHVNLLYIEKNGKGHYCLIKDLLRLVKRQITHHKGKMFFCDLCLQCFASSKKYNSHICNKLRTVLPGKNTILQFKNYEKQQKINFVIYADFESLLLNRNDLITENTRIYKAHQPSCFGYYICCSHDRSLNKYVTYRGPDCVEKFVTYLLSDMEMIYNILSKELPMSPLTKDQEKNFNNATVCYICKQLLFDDKVRDHDHVTSQYRGAAHSHCNIMHRVCSFVPVVFHNLAGYDCHLFIKELAKYEGYFKIIPKTKEKYISLTKIIQTKQIKFIDSLQFLNSSLDVLSRNLNDDEFIHLSDEFHDADLLKLLQRKGIYPYDYMDSFSKYDENCLPPKECFYNSLKYEHITDDDYKHAKQIWQSFKLKSLGEYTDLYLKTDVLLLCDIFENFRDTCLRYYNLDPAYYTTAPSLSWDAMMLYTKVQLELISDLEIYELLEKGIRGGLAQCSLRNAKANNKYLPNFDGSQESTFLIYLDCNNLYGYAMTKKLPISDFRFLSPAEIYAINITNEPDDSDYGYILEVDLSYPDHLHKHHQDLPFAPEKFIPPDGKTPKLIASLYDKFKYVIHYVHLKECLKNGLVLKKIHRVLTFRQENFLQEYIDLNTHLRQRSTSSFEKNLFKLMNNAIFGKTIENRRKQVNIKLATTWNDKNNKTNKHLSAVNLISKPNFKNITIFSKNFVGIHLSPEKLNLDRPIYIGFTVLEYAKQHLYKFHYDYIKNKYKNKARLCYTDTDSLLYFIKTPDLYQDMKQDISNFDTSNFDVNNSFEMPRVHAQIPGLFKDELAGDIITEFTGLRAKLYCIKSLNGETRKAKGVNKSITKRLRLYNYNKALLSDSTFKCKMNTIKSIKHMLFSQEINKIVINRTDDKRQILLNQIDTLPWGHCNTIF</sequence>
<dbReference type="Proteomes" id="UP001153321">
    <property type="component" value="Chromosome 10"/>
</dbReference>
<evidence type="ECO:0000313" key="3">
    <source>
        <dbReference type="Proteomes" id="UP001153321"/>
    </source>
</evidence>